<feature type="chain" id="PRO_5043416134" evidence="3">
    <location>
        <begin position="19"/>
        <end position="590"/>
    </location>
</feature>
<dbReference type="EMBL" id="OZ034824">
    <property type="protein sequence ID" value="CAL1673890.1"/>
    <property type="molecule type" value="Genomic_DNA"/>
</dbReference>
<feature type="compositionally biased region" description="Polar residues" evidence="1">
    <location>
        <begin position="507"/>
        <end position="519"/>
    </location>
</feature>
<proteinExistence type="predicted"/>
<keyword evidence="2" id="KW-1133">Transmembrane helix</keyword>
<keyword evidence="2" id="KW-0472">Membrane</keyword>
<feature type="region of interest" description="Disordered" evidence="1">
    <location>
        <begin position="504"/>
        <end position="523"/>
    </location>
</feature>
<gene>
    <name evidence="4" type="ORF">LPLAT_LOCUS680</name>
</gene>
<protein>
    <submittedName>
        <fullName evidence="4">Uncharacterized protein</fullName>
    </submittedName>
</protein>
<accession>A0AAV2N215</accession>
<dbReference type="Proteomes" id="UP001497644">
    <property type="component" value="Chromosome 1"/>
</dbReference>
<feature type="signal peptide" evidence="3">
    <location>
        <begin position="1"/>
        <end position="18"/>
    </location>
</feature>
<keyword evidence="2" id="KW-0812">Transmembrane</keyword>
<reference evidence="4 5" key="1">
    <citation type="submission" date="2024-04" db="EMBL/GenBank/DDBJ databases">
        <authorList>
            <consortium name="Molecular Ecology Group"/>
        </authorList>
    </citation>
    <scope>NUCLEOTIDE SEQUENCE [LARGE SCALE GENOMIC DNA]</scope>
</reference>
<evidence type="ECO:0000256" key="3">
    <source>
        <dbReference type="SAM" id="SignalP"/>
    </source>
</evidence>
<keyword evidence="3" id="KW-0732">Signal</keyword>
<name>A0AAV2N215_9HYME</name>
<sequence>MNICSLLFLLIFTGCIFNKRIIDAKSFKHDHNIGTVLFERNDYGKQCWTSEEFAILSSRRMFQDILPQVKVIDSQNDQYIAHLMDYFHICLESVQRLSVGKTKHLMLKALADTLGGYLRVYILPITRRSYYAGNIKYRNAKMLFELFDELKIFLRTNGAGWSKPSQDVENVRIPPIVITPPKTSIACNGLIMYSAPFDNDYRSFTFRKKKRSITKRRHSRRALNGYNNEVATSEVIIPLPFLDNEVDPNSIALPFKTDSLQSLYSEKSAFALIKYYIASVKCIISRSNTRTQLQRFNKDFYVWLQQSVRRHLDDEKWYPAFGGVLRVMATLRESGIGDGIMKSKTSGTYQVMPQIGAERASQTDESILYKGKEQSNDKIMTLGTTEIVIIAIVSALVVWLLVGLSLVCYRFLTKQSEECSPCKSKTTPFAVLYENADYCQPDTCSSKSLRKGVLEKLKEWWRNRFGRCPGGCQEHMDEERCLAAISYNSKDSISNSGKIYPRKKYTKSTSASPSGTSRGRTPYKHSVCYSSEGSTTYSDSPAKPSWPRRKYIHALLFDRSPLYARRVRATGSLLPPVTRTNSNLLQARRR</sequence>
<evidence type="ECO:0000256" key="2">
    <source>
        <dbReference type="SAM" id="Phobius"/>
    </source>
</evidence>
<dbReference type="AlphaFoldDB" id="A0AAV2N215"/>
<evidence type="ECO:0000313" key="5">
    <source>
        <dbReference type="Proteomes" id="UP001497644"/>
    </source>
</evidence>
<evidence type="ECO:0000256" key="1">
    <source>
        <dbReference type="SAM" id="MobiDB-lite"/>
    </source>
</evidence>
<evidence type="ECO:0000313" key="4">
    <source>
        <dbReference type="EMBL" id="CAL1673890.1"/>
    </source>
</evidence>
<organism evidence="4 5">
    <name type="scientific">Lasius platythorax</name>
    <dbReference type="NCBI Taxonomy" id="488582"/>
    <lineage>
        <taxon>Eukaryota</taxon>
        <taxon>Metazoa</taxon>
        <taxon>Ecdysozoa</taxon>
        <taxon>Arthropoda</taxon>
        <taxon>Hexapoda</taxon>
        <taxon>Insecta</taxon>
        <taxon>Pterygota</taxon>
        <taxon>Neoptera</taxon>
        <taxon>Endopterygota</taxon>
        <taxon>Hymenoptera</taxon>
        <taxon>Apocrita</taxon>
        <taxon>Aculeata</taxon>
        <taxon>Formicoidea</taxon>
        <taxon>Formicidae</taxon>
        <taxon>Formicinae</taxon>
        <taxon>Lasius</taxon>
        <taxon>Lasius</taxon>
    </lineage>
</organism>
<feature type="transmembrane region" description="Helical" evidence="2">
    <location>
        <begin position="387"/>
        <end position="409"/>
    </location>
</feature>
<keyword evidence="5" id="KW-1185">Reference proteome</keyword>